<sequence>MNEREFIFNSSSPICEIDAVIAAEENSYYLYFTSSPEFEIRILNALWICNRHETPDKTDYMSALEKNEGPTLSKENVSEMQPIHGMEFNPDKFSCVWYDTGDAAAIFYDKKLICVIPPIVGLYDFPGFSVFAKGQTRYAWEMPKDPEFEKQIMDNKLFWEMIKNENTWKKLEQDYLEAIDTFIGSPCTNKKSIGTEKFPNRAIVQGNKDSKLYSITIGVSLYAMPSVAKVFGNNCKDQSRIEFGFSATSSHSKLTDIMDMVMSDVADIPWKERSFFWHGHTITFNYIIKFVAILFINPIYIEGMESPQWQKISGCKVNTLWLVPITATELKYLRDHGIDELIKKSDHPKSLHIFDGKPKFIQQ</sequence>
<accession>A0A2S1TZJ5</accession>
<organism evidence="2">
    <name type="scientific">Pecoramyces ruminantium</name>
    <dbReference type="NCBI Taxonomy" id="1987568"/>
    <lineage>
        <taxon>Eukaryota</taxon>
        <taxon>Fungi</taxon>
        <taxon>Fungi incertae sedis</taxon>
        <taxon>Chytridiomycota</taxon>
        <taxon>Chytridiomycota incertae sedis</taxon>
        <taxon>Neocallimastigomycetes</taxon>
        <taxon>Neocallimastigales</taxon>
        <taxon>Neocallimastigaceae</taxon>
        <taxon>Pecoramyces</taxon>
    </lineage>
</organism>
<dbReference type="InterPro" id="IPR020941">
    <property type="entry name" value="SUFU-like_domain"/>
</dbReference>
<proteinExistence type="evidence at transcript level"/>
<dbReference type="EMBL" id="MH043917">
    <property type="protein sequence ID" value="AWI67071.1"/>
    <property type="molecule type" value="mRNA"/>
</dbReference>
<evidence type="ECO:0000313" key="2">
    <source>
        <dbReference type="EMBL" id="AWI67071.1"/>
    </source>
</evidence>
<feature type="domain" description="Suppressor of fused-like" evidence="1">
    <location>
        <begin position="214"/>
        <end position="355"/>
    </location>
</feature>
<dbReference type="Pfam" id="PF05076">
    <property type="entry name" value="SUFU"/>
    <property type="match status" value="1"/>
</dbReference>
<evidence type="ECO:0000259" key="1">
    <source>
        <dbReference type="Pfam" id="PF05076"/>
    </source>
</evidence>
<name>A0A2S1TZJ5_9FUNG</name>
<dbReference type="AlphaFoldDB" id="A0A2S1TZJ5"/>
<reference evidence="2" key="1">
    <citation type="submission" date="2018-03" db="EMBL/GenBank/DDBJ databases">
        <title>Horizontal gene transfer is an indispensable driver in forging the evolution of the Neocallimastigomycota as a distinct gut-dwelling fungal lineage.</title>
        <authorList>
            <person name="Murphy C.L."/>
            <person name="Youssef N.H."/>
            <person name="Elshahed M.S."/>
        </authorList>
    </citation>
    <scope>NUCLEOTIDE SEQUENCE</scope>
    <source>
        <strain evidence="2">YC3</strain>
    </source>
</reference>
<protein>
    <submittedName>
        <fullName evidence="2">SUFU domain</fullName>
    </submittedName>
</protein>